<evidence type="ECO:0000259" key="1">
    <source>
        <dbReference type="Pfam" id="PF26253"/>
    </source>
</evidence>
<gene>
    <name evidence="2" type="ORF">BRADI_2g06040v3</name>
</gene>
<sequence length="153" mass="17795">MALKWLVVTKSKVNIFAEIQLDQCFMERAIASELEQFWACLYQEYLTESGMLIDVQDKDLKFQELYQKYKHVLYHAAEFEQSPRDLNDVFDEACVIYQIVYKRVQATKKAGSCAFVWNVAGRALCHFYSLGSEGDKVLVPLPVAQNLLTKRRR</sequence>
<feature type="domain" description="RDRP C-terminal head" evidence="1">
    <location>
        <begin position="56"/>
        <end position="129"/>
    </location>
</feature>
<dbReference type="OMA" id="CTIYRIV"/>
<dbReference type="EnsemblPlants" id="KQK03177">
    <property type="protein sequence ID" value="KQK03177"/>
    <property type="gene ID" value="BRADI_2g06040v3"/>
</dbReference>
<reference evidence="3" key="3">
    <citation type="submission" date="2018-08" db="UniProtKB">
        <authorList>
            <consortium name="EnsemblPlants"/>
        </authorList>
    </citation>
    <scope>IDENTIFICATION</scope>
    <source>
        <strain evidence="3">cv. Bd21</strain>
    </source>
</reference>
<keyword evidence="4" id="KW-1185">Reference proteome</keyword>
<dbReference type="STRING" id="15368.I1HCZ7"/>
<organism evidence="2">
    <name type="scientific">Brachypodium distachyon</name>
    <name type="common">Purple false brome</name>
    <name type="synonym">Trachynia distachya</name>
    <dbReference type="NCBI Taxonomy" id="15368"/>
    <lineage>
        <taxon>Eukaryota</taxon>
        <taxon>Viridiplantae</taxon>
        <taxon>Streptophyta</taxon>
        <taxon>Embryophyta</taxon>
        <taxon>Tracheophyta</taxon>
        <taxon>Spermatophyta</taxon>
        <taxon>Magnoliopsida</taxon>
        <taxon>Liliopsida</taxon>
        <taxon>Poales</taxon>
        <taxon>Poaceae</taxon>
        <taxon>BOP clade</taxon>
        <taxon>Pooideae</taxon>
        <taxon>Stipodae</taxon>
        <taxon>Brachypodieae</taxon>
        <taxon>Brachypodium</taxon>
    </lineage>
</organism>
<reference evidence="2" key="2">
    <citation type="submission" date="2017-06" db="EMBL/GenBank/DDBJ databases">
        <title>WGS assembly of Brachypodium distachyon.</title>
        <authorList>
            <consortium name="The International Brachypodium Initiative"/>
            <person name="Lucas S."/>
            <person name="Harmon-Smith M."/>
            <person name="Lail K."/>
            <person name="Tice H."/>
            <person name="Grimwood J."/>
            <person name="Bruce D."/>
            <person name="Barry K."/>
            <person name="Shu S."/>
            <person name="Lindquist E."/>
            <person name="Wang M."/>
            <person name="Pitluck S."/>
            <person name="Vogel J.P."/>
            <person name="Garvin D.F."/>
            <person name="Mockler T.C."/>
            <person name="Schmutz J."/>
            <person name="Rokhsar D."/>
            <person name="Bevan M.W."/>
        </authorList>
    </citation>
    <scope>NUCLEOTIDE SEQUENCE</scope>
    <source>
        <strain evidence="2">Bd21</strain>
    </source>
</reference>
<evidence type="ECO:0000313" key="4">
    <source>
        <dbReference type="Proteomes" id="UP000008810"/>
    </source>
</evidence>
<dbReference type="OrthoDB" id="6513042at2759"/>
<accession>I1HCZ7</accession>
<dbReference type="AlphaFoldDB" id="I1HCZ7"/>
<dbReference type="eggNOG" id="KOG0988">
    <property type="taxonomic scope" value="Eukaryota"/>
</dbReference>
<name>I1HCZ7_BRADI</name>
<dbReference type="Gramene" id="KQK03177">
    <property type="protein sequence ID" value="KQK03177"/>
    <property type="gene ID" value="BRADI_2g06040v3"/>
</dbReference>
<evidence type="ECO:0000313" key="3">
    <source>
        <dbReference type="EnsemblPlants" id="KQK03177"/>
    </source>
</evidence>
<dbReference type="HOGENOM" id="CLU_1715765_0_0_1"/>
<reference evidence="2 3" key="1">
    <citation type="journal article" date="2010" name="Nature">
        <title>Genome sequencing and analysis of the model grass Brachypodium distachyon.</title>
        <authorList>
            <consortium name="International Brachypodium Initiative"/>
        </authorList>
    </citation>
    <scope>NUCLEOTIDE SEQUENCE [LARGE SCALE GENOMIC DNA]</scope>
    <source>
        <strain evidence="2 3">Bd21</strain>
    </source>
</reference>
<evidence type="ECO:0000313" key="2">
    <source>
        <dbReference type="EMBL" id="KQK03177.1"/>
    </source>
</evidence>
<protein>
    <recommendedName>
        <fullName evidence="1">RDRP C-terminal head domain-containing protein</fullName>
    </recommendedName>
</protein>
<dbReference type="InterPro" id="IPR058752">
    <property type="entry name" value="RDRP_C_head"/>
</dbReference>
<proteinExistence type="predicted"/>
<dbReference type="Pfam" id="PF26253">
    <property type="entry name" value="RdRP_head"/>
    <property type="match status" value="1"/>
</dbReference>
<dbReference type="Proteomes" id="UP000008810">
    <property type="component" value="Chromosome 2"/>
</dbReference>
<dbReference type="EMBL" id="CM000881">
    <property type="protein sequence ID" value="KQK03177.1"/>
    <property type="molecule type" value="Genomic_DNA"/>
</dbReference>
<dbReference type="InParanoid" id="I1HCZ7"/>